<dbReference type="Proteomes" id="UP000735874">
    <property type="component" value="Unassembled WGS sequence"/>
</dbReference>
<comment type="caution">
    <text evidence="1">The sequence shown here is derived from an EMBL/GenBank/DDBJ whole genome shotgun (WGS) entry which is preliminary data.</text>
</comment>
<organism evidence="1 2">
    <name type="scientific">Phytophthora cactorum</name>
    <dbReference type="NCBI Taxonomy" id="29920"/>
    <lineage>
        <taxon>Eukaryota</taxon>
        <taxon>Sar</taxon>
        <taxon>Stramenopiles</taxon>
        <taxon>Oomycota</taxon>
        <taxon>Peronosporomycetes</taxon>
        <taxon>Peronosporales</taxon>
        <taxon>Peronosporaceae</taxon>
        <taxon>Phytophthora</taxon>
    </lineage>
</organism>
<evidence type="ECO:0000313" key="2">
    <source>
        <dbReference type="Proteomes" id="UP000735874"/>
    </source>
</evidence>
<name>A0A8T1L478_9STRA</name>
<evidence type="ECO:0000313" key="1">
    <source>
        <dbReference type="EMBL" id="KAG2861696.1"/>
    </source>
</evidence>
<dbReference type="VEuPathDB" id="FungiDB:PC110_g7653"/>
<dbReference type="AlphaFoldDB" id="A0A8T1L478"/>
<accession>A0A8T1L478</accession>
<gene>
    <name evidence="1" type="ORF">PC113_g6955</name>
</gene>
<sequence length="185" mass="21521">MIEETKRLPKVKELALRLQNDQLQHLIDARKDPAVFFHLLDLNWVERIFTTPEFSVWATAVWKENDWRGGALLRKQRKWAPELRPAQEPHATGRSHAGGDCRDVNSSSMLHRVPRGVLSRWTKLSYLSTFVHARHEFFRGFGPYACLAERADQTVEVQPPHEIHASWEAWSLHLNAYQAETHQVI</sequence>
<reference evidence="1" key="1">
    <citation type="submission" date="2018-10" db="EMBL/GenBank/DDBJ databases">
        <title>Effector identification in a new, highly contiguous assembly of the strawberry crown rot pathogen Phytophthora cactorum.</title>
        <authorList>
            <person name="Armitage A.D."/>
            <person name="Nellist C.F."/>
            <person name="Bates H."/>
            <person name="Vickerstaff R.J."/>
            <person name="Harrison R.J."/>
        </authorList>
    </citation>
    <scope>NUCLEOTIDE SEQUENCE</scope>
    <source>
        <strain evidence="1">15-7</strain>
    </source>
</reference>
<dbReference type="EMBL" id="RCMG01000147">
    <property type="protein sequence ID" value="KAG2861696.1"/>
    <property type="molecule type" value="Genomic_DNA"/>
</dbReference>
<proteinExistence type="predicted"/>
<protein>
    <submittedName>
        <fullName evidence="1">Uncharacterized protein</fullName>
    </submittedName>
</protein>